<dbReference type="Proteomes" id="UP000008068">
    <property type="component" value="Unassembled WGS sequence"/>
</dbReference>
<dbReference type="EMBL" id="GL379908">
    <property type="protein sequence ID" value="EGT33928.1"/>
    <property type="molecule type" value="Genomic_DNA"/>
</dbReference>
<dbReference type="OrthoDB" id="5910972at2759"/>
<dbReference type="PANTHER" id="PTHR31379">
    <property type="entry name" value="F-BOX C PROTEIN-RELATED-RELATED"/>
    <property type="match status" value="1"/>
</dbReference>
<dbReference type="PANTHER" id="PTHR31379:SF1">
    <property type="entry name" value="F-BOX C PROTEIN-RELATED"/>
    <property type="match status" value="1"/>
</dbReference>
<feature type="coiled-coil region" evidence="1">
    <location>
        <begin position="147"/>
        <end position="174"/>
    </location>
</feature>
<organism evidence="3">
    <name type="scientific">Caenorhabditis brenneri</name>
    <name type="common">Nematode worm</name>
    <dbReference type="NCBI Taxonomy" id="135651"/>
    <lineage>
        <taxon>Eukaryota</taxon>
        <taxon>Metazoa</taxon>
        <taxon>Ecdysozoa</taxon>
        <taxon>Nematoda</taxon>
        <taxon>Chromadorea</taxon>
        <taxon>Rhabditida</taxon>
        <taxon>Rhabditina</taxon>
        <taxon>Rhabditomorpha</taxon>
        <taxon>Rhabditoidea</taxon>
        <taxon>Rhabditidae</taxon>
        <taxon>Peloderinae</taxon>
        <taxon>Caenorhabditis</taxon>
    </lineage>
</organism>
<gene>
    <name evidence="2" type="ORF">CAEBREN_13427</name>
</gene>
<evidence type="ECO:0000313" key="2">
    <source>
        <dbReference type="EMBL" id="EGT33928.1"/>
    </source>
</evidence>
<evidence type="ECO:0008006" key="4">
    <source>
        <dbReference type="Google" id="ProtNLM"/>
    </source>
</evidence>
<keyword evidence="1" id="KW-0175">Coiled coil</keyword>
<dbReference type="AlphaFoldDB" id="G0NM08"/>
<accession>G0NM08</accession>
<sequence>MTPVSYDSLKTIIRYMNANQRFDLVRKCPSLKNIEKKVPLTLDFLSVESSYATRINGTWMNISLYKHYHDGNTPKIVQEYNEEGFFHHDIDRWGFETPSDRFVKTPGDVILNPSGENWDEYDEHDEYYGMGKELELQSDLKKVKLEMESGGSRHDELKNRMEEIESQLLSYSCREKNTDLPYDTFIQCCFNRRKVEMVQYTRKLYEAMKYFMNRILGGRRDPIYVKKFYVCQSNQIIRFPEGVKLNIRKVIQHSINPIILDALSPVIDEKSYPCKHFDISNPDLLNQPFTRNAEELTMSSFLIGFEKWSTLPNRKVNILDLYGFIKPENYYEVIKQLIEIRKRVGTCFKFIFAKVYIIKDVFDLLKERFGNGIKMDEGRAVVKMGSWYNIIITHGVENSIATPYNPRSWYIKIEVVEGEV</sequence>
<proteinExistence type="predicted"/>
<dbReference type="Pfam" id="PF12078">
    <property type="entry name" value="DUF3557"/>
    <property type="match status" value="1"/>
</dbReference>
<dbReference type="InParanoid" id="G0NM08"/>
<evidence type="ECO:0000313" key="3">
    <source>
        <dbReference type="Proteomes" id="UP000008068"/>
    </source>
</evidence>
<protein>
    <recommendedName>
        <fullName evidence="4">F-box domain-containing protein</fullName>
    </recommendedName>
</protein>
<keyword evidence="3" id="KW-1185">Reference proteome</keyword>
<reference evidence="3" key="1">
    <citation type="submission" date="2011-07" db="EMBL/GenBank/DDBJ databases">
        <authorList>
            <consortium name="Caenorhabditis brenneri Sequencing and Analysis Consortium"/>
            <person name="Wilson R.K."/>
        </authorList>
    </citation>
    <scope>NUCLEOTIDE SEQUENCE [LARGE SCALE GENOMIC DNA]</scope>
    <source>
        <strain evidence="3">PB2801</strain>
    </source>
</reference>
<dbReference type="OMA" id="RINGTWM"/>
<dbReference type="InterPro" id="IPR021942">
    <property type="entry name" value="DUF3557"/>
</dbReference>
<dbReference type="eggNOG" id="ENOG502TJWD">
    <property type="taxonomic scope" value="Eukaryota"/>
</dbReference>
<name>G0NM08_CAEBE</name>
<dbReference type="FunCoup" id="G0NM08">
    <property type="interactions" value="1096"/>
</dbReference>
<evidence type="ECO:0000256" key="1">
    <source>
        <dbReference type="SAM" id="Coils"/>
    </source>
</evidence>
<dbReference type="HOGENOM" id="CLU_042576_0_0_1"/>